<accession>A0ABY8DUT5</accession>
<evidence type="ECO:0000313" key="10">
    <source>
        <dbReference type="EMBL" id="WFB39395.1"/>
    </source>
</evidence>
<dbReference type="EMBL" id="CP120687">
    <property type="protein sequence ID" value="WFB39395.1"/>
    <property type="molecule type" value="Genomic_DNA"/>
</dbReference>
<dbReference type="PANTHER" id="PTHR33908">
    <property type="entry name" value="MANNOSYLTRANSFERASE YKCB-RELATED"/>
    <property type="match status" value="1"/>
</dbReference>
<proteinExistence type="predicted"/>
<protein>
    <submittedName>
        <fullName evidence="10">Glycosyltransferase family 39 protein</fullName>
        <ecNumber evidence="10">2.4.-.-</ecNumber>
    </submittedName>
</protein>
<keyword evidence="6 8" id="KW-1133">Transmembrane helix</keyword>
<feature type="domain" description="Glycosyltransferase RgtA/B/C/D-like" evidence="9">
    <location>
        <begin position="140"/>
        <end position="282"/>
    </location>
</feature>
<feature type="transmembrane region" description="Helical" evidence="8">
    <location>
        <begin position="155"/>
        <end position="174"/>
    </location>
</feature>
<dbReference type="InterPro" id="IPR038731">
    <property type="entry name" value="RgtA/B/C-like"/>
</dbReference>
<feature type="transmembrane region" description="Helical" evidence="8">
    <location>
        <begin position="78"/>
        <end position="96"/>
    </location>
</feature>
<name>A0ABY8DUT5_9LACO</name>
<evidence type="ECO:0000256" key="6">
    <source>
        <dbReference type="ARBA" id="ARBA00022989"/>
    </source>
</evidence>
<dbReference type="PANTHER" id="PTHR33908:SF11">
    <property type="entry name" value="MEMBRANE PROTEIN"/>
    <property type="match status" value="1"/>
</dbReference>
<feature type="transmembrane region" description="Helical" evidence="8">
    <location>
        <begin position="232"/>
        <end position="265"/>
    </location>
</feature>
<evidence type="ECO:0000256" key="5">
    <source>
        <dbReference type="ARBA" id="ARBA00022692"/>
    </source>
</evidence>
<gene>
    <name evidence="10" type="ORF">LHUE1_000110</name>
</gene>
<feature type="transmembrane region" description="Helical" evidence="8">
    <location>
        <begin position="463"/>
        <end position="478"/>
    </location>
</feature>
<evidence type="ECO:0000256" key="1">
    <source>
        <dbReference type="ARBA" id="ARBA00004651"/>
    </source>
</evidence>
<dbReference type="RefSeq" id="WP_049170195.1">
    <property type="nucleotide sequence ID" value="NZ_CP120687.1"/>
</dbReference>
<dbReference type="Proteomes" id="UP001220228">
    <property type="component" value="Chromosome"/>
</dbReference>
<feature type="transmembrane region" description="Helical" evidence="8">
    <location>
        <begin position="277"/>
        <end position="304"/>
    </location>
</feature>
<feature type="transmembrane region" description="Helical" evidence="8">
    <location>
        <begin position="21"/>
        <end position="42"/>
    </location>
</feature>
<keyword evidence="5 8" id="KW-0812">Transmembrane</keyword>
<evidence type="ECO:0000313" key="11">
    <source>
        <dbReference type="Proteomes" id="UP001220228"/>
    </source>
</evidence>
<dbReference type="InterPro" id="IPR050297">
    <property type="entry name" value="LipidA_mod_glycosyltrf_83"/>
</dbReference>
<feature type="transmembrane region" description="Helical" evidence="8">
    <location>
        <begin position="48"/>
        <end position="66"/>
    </location>
</feature>
<keyword evidence="4 10" id="KW-0808">Transferase</keyword>
<evidence type="ECO:0000256" key="3">
    <source>
        <dbReference type="ARBA" id="ARBA00022676"/>
    </source>
</evidence>
<feature type="transmembrane region" description="Helical" evidence="8">
    <location>
        <begin position="432"/>
        <end position="451"/>
    </location>
</feature>
<evidence type="ECO:0000259" key="9">
    <source>
        <dbReference type="Pfam" id="PF13231"/>
    </source>
</evidence>
<organism evidence="10 11">
    <name type="scientific">Lacticaseibacillus huelsenbergensis</name>
    <dbReference type="NCBI Taxonomy" id="3035291"/>
    <lineage>
        <taxon>Bacteria</taxon>
        <taxon>Bacillati</taxon>
        <taxon>Bacillota</taxon>
        <taxon>Bacilli</taxon>
        <taxon>Lactobacillales</taxon>
        <taxon>Lactobacillaceae</taxon>
        <taxon>Lacticaseibacillus</taxon>
    </lineage>
</organism>
<evidence type="ECO:0000256" key="4">
    <source>
        <dbReference type="ARBA" id="ARBA00022679"/>
    </source>
</evidence>
<feature type="transmembrane region" description="Helical" evidence="8">
    <location>
        <begin position="399"/>
        <end position="420"/>
    </location>
</feature>
<comment type="subcellular location">
    <subcellularLocation>
        <location evidence="1">Cell membrane</location>
        <topology evidence="1">Multi-pass membrane protein</topology>
    </subcellularLocation>
</comment>
<dbReference type="GO" id="GO:0016757">
    <property type="term" value="F:glycosyltransferase activity"/>
    <property type="evidence" value="ECO:0007669"/>
    <property type="project" value="UniProtKB-KW"/>
</dbReference>
<feature type="transmembrane region" description="Helical" evidence="8">
    <location>
        <begin position="186"/>
        <end position="206"/>
    </location>
</feature>
<evidence type="ECO:0000256" key="8">
    <source>
        <dbReference type="SAM" id="Phobius"/>
    </source>
</evidence>
<reference evidence="10 11" key="1">
    <citation type="submission" date="2023-03" db="EMBL/GenBank/DDBJ databases">
        <authorList>
            <person name="Ruckert-Reed C."/>
        </authorList>
    </citation>
    <scope>NUCLEOTIDE SEQUENCE [LARGE SCALE GENOMIC DNA]</scope>
    <source>
        <strain evidence="10 11">DSM 115425</strain>
    </source>
</reference>
<dbReference type="EC" id="2.4.-.-" evidence="10"/>
<keyword evidence="11" id="KW-1185">Reference proteome</keyword>
<keyword evidence="2" id="KW-1003">Cell membrane</keyword>
<keyword evidence="3 10" id="KW-0328">Glycosyltransferase</keyword>
<evidence type="ECO:0000256" key="2">
    <source>
        <dbReference type="ARBA" id="ARBA00022475"/>
    </source>
</evidence>
<sequence length="495" mass="56459">MGRRTIVLLESINALINKLGRYLLVAVFAFCLLCLFKIQILQGSAWDTPAFVLGGMGILVGVFLIFKLSQLELSDRQALLLLTVLAIVFLSFWNFIFRPVPVSDYQVLLEGAHDIVNGTFKAQAARPSDYFRYYNFQIGYAYYLSLLMRVFGERLLFFKIVEMLVMTGTTLVLYKTIRLFCDGHRAIFGAALFTFFPFAFIGVGIINNQHEGLLLEALAVYFVLKRRSWPNLLIAAVCITIAQVLRPTAVVVAIAIVVTLAIQAVQQKSRQRLLETVAFLVAFWGLGWLINQLFILSGIAPYGIKGGNPYYKFLIGLTGKGVSGKYTTSARKSQLYYDLKEYHFNYSLYKQAAAEKLRYVFTHGLDIQEIMKRFTGFIGNVDNQYNLGGNQPFLDQHPLLISSLNFSGMVIYAGTILATFKRVVTEKWLTSRISYLLPAVVFGMFFFAYIFMETQARYRFEQYYVLFLLAVPALYGWLTKIQKKMFTRDFSEELR</sequence>
<evidence type="ECO:0000256" key="7">
    <source>
        <dbReference type="ARBA" id="ARBA00023136"/>
    </source>
</evidence>
<dbReference type="Pfam" id="PF13231">
    <property type="entry name" value="PMT_2"/>
    <property type="match status" value="1"/>
</dbReference>
<keyword evidence="7 8" id="KW-0472">Membrane</keyword>